<dbReference type="OMA" id="IHIENIM"/>
<dbReference type="OrthoDB" id="25620at2759"/>
<sequence length="283" mass="32075">MGKENSKLLNKPWREINWGERQRVLQSVQDYKPHIEGLQLRILLHGLVGTGKSSFINSVRSVLEGKMCILAAAENAHHGCFTKKYTTYKIQKGSPDVFYPLVLNEMIGLKNGTPRNRKIHVKDVTQLMKGGVKDDYMFNPECKISKDDQYYNASPTVNDKVHVLVSVIDANTVSLMKPQVLEVMLDIRKEAKELGIPQVAILTKIDKVCPEIKKDIKNVYRSIKLHEKMKEFSANSGIPMDNIFAVKNYHEEINLNSDADSLILSALRHIISTGEDFLNRNNA</sequence>
<dbReference type="InterPro" id="IPR027417">
    <property type="entry name" value="P-loop_NTPase"/>
</dbReference>
<evidence type="ECO:0000313" key="1">
    <source>
        <dbReference type="Ensembl" id="ENSDLAP00005000344.2"/>
    </source>
</evidence>
<dbReference type="PANTHER" id="PTHR14241:SF1">
    <property type="entry name" value="INTERFERON-INDUCED PROTEIN 44-RELATED"/>
    <property type="match status" value="1"/>
</dbReference>
<dbReference type="GeneID" id="127368234"/>
<accession>A0A8C4GDX8</accession>
<dbReference type="AlphaFoldDB" id="A0A8C4GDX8"/>
<organism evidence="1 2">
    <name type="scientific">Dicentrarchus labrax</name>
    <name type="common">European seabass</name>
    <name type="synonym">Morone labrax</name>
    <dbReference type="NCBI Taxonomy" id="13489"/>
    <lineage>
        <taxon>Eukaryota</taxon>
        <taxon>Metazoa</taxon>
        <taxon>Chordata</taxon>
        <taxon>Craniata</taxon>
        <taxon>Vertebrata</taxon>
        <taxon>Euteleostomi</taxon>
        <taxon>Actinopterygii</taxon>
        <taxon>Neopterygii</taxon>
        <taxon>Teleostei</taxon>
        <taxon>Neoteleostei</taxon>
        <taxon>Acanthomorphata</taxon>
        <taxon>Eupercaria</taxon>
        <taxon>Moronidae</taxon>
        <taxon>Dicentrarchus</taxon>
    </lineage>
</organism>
<evidence type="ECO:0000313" key="2">
    <source>
        <dbReference type="Proteomes" id="UP000694389"/>
    </source>
</evidence>
<dbReference type="Proteomes" id="UP000694389">
    <property type="component" value="Unassembled WGS sequence"/>
</dbReference>
<dbReference type="GO" id="GO:0006955">
    <property type="term" value="P:immune response"/>
    <property type="evidence" value="ECO:0007669"/>
    <property type="project" value="TreeGrafter"/>
</dbReference>
<dbReference type="Ensembl" id="ENSDLAT00005000372.2">
    <property type="protein sequence ID" value="ENSDLAP00005000344.2"/>
    <property type="gene ID" value="ENSDLAG00005000190.2"/>
</dbReference>
<reference evidence="1" key="1">
    <citation type="submission" date="2025-08" db="UniProtKB">
        <authorList>
            <consortium name="Ensembl"/>
        </authorList>
    </citation>
    <scope>IDENTIFICATION</scope>
</reference>
<keyword evidence="2" id="KW-1185">Reference proteome</keyword>
<protein>
    <recommendedName>
        <fullName evidence="3">Interferon-induced protein 44-like</fullName>
    </recommendedName>
</protein>
<gene>
    <name evidence="1" type="primary">LOC127368234</name>
</gene>
<dbReference type="PANTHER" id="PTHR14241">
    <property type="entry name" value="INTERFERON-INDUCED PROTEIN 44"/>
    <property type="match status" value="1"/>
</dbReference>
<evidence type="ECO:0008006" key="3">
    <source>
        <dbReference type="Google" id="ProtNLM"/>
    </source>
</evidence>
<proteinExistence type="predicted"/>
<dbReference type="Gene3D" id="3.40.50.300">
    <property type="entry name" value="P-loop containing nucleotide triphosphate hydrolases"/>
    <property type="match status" value="1"/>
</dbReference>
<dbReference type="RefSeq" id="XP_051264785.1">
    <property type="nucleotide sequence ID" value="XM_051408825.1"/>
</dbReference>
<dbReference type="GeneTree" id="ENSGT00940000160560"/>
<reference evidence="1" key="2">
    <citation type="submission" date="2025-09" db="UniProtKB">
        <authorList>
            <consortium name="Ensembl"/>
        </authorList>
    </citation>
    <scope>IDENTIFICATION</scope>
</reference>
<dbReference type="SUPFAM" id="SSF52540">
    <property type="entry name" value="P-loop containing nucleoside triphosphate hydrolases"/>
    <property type="match status" value="1"/>
</dbReference>
<name>A0A8C4GDX8_DICLA</name>